<dbReference type="WBParaSite" id="HCON_00063870-00001">
    <property type="protein sequence ID" value="HCON_00063870-00001"/>
    <property type="gene ID" value="HCON_00063870"/>
</dbReference>
<dbReference type="GO" id="GO:0031297">
    <property type="term" value="P:replication fork processing"/>
    <property type="evidence" value="ECO:0007669"/>
    <property type="project" value="TreeGrafter"/>
</dbReference>
<dbReference type="InterPro" id="IPR036397">
    <property type="entry name" value="RNaseH_sf"/>
</dbReference>
<dbReference type="Proteomes" id="UP000025227">
    <property type="component" value="Unplaced"/>
</dbReference>
<dbReference type="GO" id="GO:0044547">
    <property type="term" value="F:DNA topoisomerase binding"/>
    <property type="evidence" value="ECO:0007669"/>
    <property type="project" value="TreeGrafter"/>
</dbReference>
<dbReference type="GO" id="GO:0005634">
    <property type="term" value="C:nucleus"/>
    <property type="evidence" value="ECO:0007669"/>
    <property type="project" value="TreeGrafter"/>
</dbReference>
<dbReference type="Gene3D" id="1.10.10.10">
    <property type="entry name" value="Winged helix-like DNA-binding domain superfamily/Winged helix DNA-binding domain"/>
    <property type="match status" value="1"/>
</dbReference>
<dbReference type="GO" id="GO:0044774">
    <property type="term" value="P:mitotic DNA integrity checkpoint signaling"/>
    <property type="evidence" value="ECO:0007669"/>
    <property type="project" value="TreeGrafter"/>
</dbReference>
<dbReference type="GO" id="GO:0000729">
    <property type="term" value="P:DNA double-strand break processing"/>
    <property type="evidence" value="ECO:0007669"/>
    <property type="project" value="TreeGrafter"/>
</dbReference>
<dbReference type="GO" id="GO:0006303">
    <property type="term" value="P:double-strand break repair via nonhomologous end joining"/>
    <property type="evidence" value="ECO:0007669"/>
    <property type="project" value="TreeGrafter"/>
</dbReference>
<evidence type="ECO:0000313" key="3">
    <source>
        <dbReference type="WBParaSite" id="HCON_00063870-00001"/>
    </source>
</evidence>
<dbReference type="GO" id="GO:0000014">
    <property type="term" value="F:single-stranded DNA endodeoxyribonuclease activity"/>
    <property type="evidence" value="ECO:0007669"/>
    <property type="project" value="TreeGrafter"/>
</dbReference>
<dbReference type="GO" id="GO:0042800">
    <property type="term" value="F:histone H3K4 methyltransferase activity"/>
    <property type="evidence" value="ECO:0007669"/>
    <property type="project" value="TreeGrafter"/>
</dbReference>
<dbReference type="InterPro" id="IPR036388">
    <property type="entry name" value="WH-like_DNA-bd_sf"/>
</dbReference>
<sequence>MGPEKCQRMHSTTLVPKVRAGNTSFEDEPHGSRPPTLDNDQLKASVEADPHKTTRDIAKELNVHHTTIVRHLKQIGKTKKLDKWVPHELTVSQKNRRFEIPSAHLLRNASDPFLERIVTCDEKWILYDNRRRSAQWLDQKEAPRHHYQVLVDGCHVKALNERNAVPGVFEARTIRWTALARDRDQWRRYWRPLEKIDDQPDTVDDAEVEQMTKII</sequence>
<protein>
    <submittedName>
        <fullName evidence="3">Histone-lysine N-methyltransferase SETMAR</fullName>
    </submittedName>
</protein>
<dbReference type="GO" id="GO:0003690">
    <property type="term" value="F:double-stranded DNA binding"/>
    <property type="evidence" value="ECO:0007669"/>
    <property type="project" value="TreeGrafter"/>
</dbReference>
<dbReference type="GO" id="GO:0000793">
    <property type="term" value="C:condensed chromosome"/>
    <property type="evidence" value="ECO:0007669"/>
    <property type="project" value="TreeGrafter"/>
</dbReference>
<dbReference type="PANTHER" id="PTHR46060:SF2">
    <property type="entry name" value="HISTONE-LYSINE N-METHYLTRANSFERASE SETMAR"/>
    <property type="match status" value="1"/>
</dbReference>
<organism evidence="2 3">
    <name type="scientific">Haemonchus contortus</name>
    <name type="common">Barber pole worm</name>
    <dbReference type="NCBI Taxonomy" id="6289"/>
    <lineage>
        <taxon>Eukaryota</taxon>
        <taxon>Metazoa</taxon>
        <taxon>Ecdysozoa</taxon>
        <taxon>Nematoda</taxon>
        <taxon>Chromadorea</taxon>
        <taxon>Rhabditida</taxon>
        <taxon>Rhabditina</taxon>
        <taxon>Rhabditomorpha</taxon>
        <taxon>Strongyloidea</taxon>
        <taxon>Trichostrongylidae</taxon>
        <taxon>Haemonchus</taxon>
    </lineage>
</organism>
<evidence type="ECO:0000313" key="2">
    <source>
        <dbReference type="Proteomes" id="UP000025227"/>
    </source>
</evidence>
<feature type="region of interest" description="Disordered" evidence="1">
    <location>
        <begin position="1"/>
        <end position="49"/>
    </location>
</feature>
<proteinExistence type="predicted"/>
<dbReference type="GO" id="GO:0015074">
    <property type="term" value="P:DNA integration"/>
    <property type="evidence" value="ECO:0007669"/>
    <property type="project" value="TreeGrafter"/>
</dbReference>
<name>A0A7I4Y7N0_HAECO</name>
<keyword evidence="2" id="KW-1185">Reference proteome</keyword>
<dbReference type="InterPro" id="IPR052709">
    <property type="entry name" value="Transposase-MT_Hybrid"/>
</dbReference>
<dbReference type="Gene3D" id="3.30.420.10">
    <property type="entry name" value="Ribonuclease H-like superfamily/Ribonuclease H"/>
    <property type="match status" value="1"/>
</dbReference>
<dbReference type="OrthoDB" id="10032414at2759"/>
<dbReference type="AlphaFoldDB" id="A0A7I4Y7N0"/>
<dbReference type="GO" id="GO:0003697">
    <property type="term" value="F:single-stranded DNA binding"/>
    <property type="evidence" value="ECO:0007669"/>
    <property type="project" value="TreeGrafter"/>
</dbReference>
<dbReference type="GO" id="GO:0035861">
    <property type="term" value="C:site of double-strand break"/>
    <property type="evidence" value="ECO:0007669"/>
    <property type="project" value="TreeGrafter"/>
</dbReference>
<dbReference type="PANTHER" id="PTHR46060">
    <property type="entry name" value="MARINER MOS1 TRANSPOSASE-LIKE PROTEIN"/>
    <property type="match status" value="1"/>
</dbReference>
<reference evidence="3" key="1">
    <citation type="submission" date="2020-12" db="UniProtKB">
        <authorList>
            <consortium name="WormBaseParasite"/>
        </authorList>
    </citation>
    <scope>IDENTIFICATION</scope>
    <source>
        <strain evidence="3">MHco3</strain>
    </source>
</reference>
<accession>A0A7I4Y7N0</accession>
<evidence type="ECO:0000256" key="1">
    <source>
        <dbReference type="SAM" id="MobiDB-lite"/>
    </source>
</evidence>
<dbReference type="GO" id="GO:0046975">
    <property type="term" value="F:histone H3K36 methyltransferase activity"/>
    <property type="evidence" value="ECO:0007669"/>
    <property type="project" value="TreeGrafter"/>
</dbReference>